<dbReference type="EMBL" id="DWXO01000050">
    <property type="protein sequence ID" value="HJB80299.1"/>
    <property type="molecule type" value="Genomic_DNA"/>
</dbReference>
<sequence>MGTSKGYIAPSTPHWVQAKRGVSMYINNPSGTGNIAAAASKYAKAMNVEGYSNSRVAHAFAGFASFASSSSTNGYANALREIGREDILTMDSEDAINELILHFANSGETIDDAIALDCISETFSVLNIEKIENLQNIEINTFIKEMVCQFAKLKFAQLFDKQIRNKCPNIVQANQRIAEMQNYIYYTMELSLTNEILVSINPHNLSNETIVQNVLKKGFELMELYYGDSYENLD</sequence>
<accession>A0A9D2SB31</accession>
<dbReference type="Proteomes" id="UP000823921">
    <property type="component" value="Unassembled WGS sequence"/>
</dbReference>
<organism evidence="1 2">
    <name type="scientific">Candidatus Flavonifractor intestinigallinarum</name>
    <dbReference type="NCBI Taxonomy" id="2838586"/>
    <lineage>
        <taxon>Bacteria</taxon>
        <taxon>Bacillati</taxon>
        <taxon>Bacillota</taxon>
        <taxon>Clostridia</taxon>
        <taxon>Eubacteriales</taxon>
        <taxon>Oscillospiraceae</taxon>
        <taxon>Flavonifractor</taxon>
    </lineage>
</organism>
<evidence type="ECO:0000313" key="1">
    <source>
        <dbReference type="EMBL" id="HJB80299.1"/>
    </source>
</evidence>
<reference evidence="1" key="1">
    <citation type="journal article" date="2021" name="PeerJ">
        <title>Extensive microbial diversity within the chicken gut microbiome revealed by metagenomics and culture.</title>
        <authorList>
            <person name="Gilroy R."/>
            <person name="Ravi A."/>
            <person name="Getino M."/>
            <person name="Pursley I."/>
            <person name="Horton D.L."/>
            <person name="Alikhan N.F."/>
            <person name="Baker D."/>
            <person name="Gharbi K."/>
            <person name="Hall N."/>
            <person name="Watson M."/>
            <person name="Adriaenssens E.M."/>
            <person name="Foster-Nyarko E."/>
            <person name="Jarju S."/>
            <person name="Secka A."/>
            <person name="Antonio M."/>
            <person name="Oren A."/>
            <person name="Chaudhuri R.R."/>
            <person name="La Ragione R."/>
            <person name="Hildebrand F."/>
            <person name="Pallen M.J."/>
        </authorList>
    </citation>
    <scope>NUCLEOTIDE SEQUENCE</scope>
    <source>
        <strain evidence="1">CHK192-8294</strain>
    </source>
</reference>
<comment type="caution">
    <text evidence="1">The sequence shown here is derived from an EMBL/GenBank/DDBJ whole genome shotgun (WGS) entry which is preliminary data.</text>
</comment>
<reference evidence="1" key="2">
    <citation type="submission" date="2021-04" db="EMBL/GenBank/DDBJ databases">
        <authorList>
            <person name="Gilroy R."/>
        </authorList>
    </citation>
    <scope>NUCLEOTIDE SEQUENCE</scope>
    <source>
        <strain evidence="1">CHK192-8294</strain>
    </source>
</reference>
<name>A0A9D2SB31_9FIRM</name>
<gene>
    <name evidence="1" type="ORF">H9712_04890</name>
</gene>
<dbReference type="AlphaFoldDB" id="A0A9D2SB31"/>
<evidence type="ECO:0000313" key="2">
    <source>
        <dbReference type="Proteomes" id="UP000823921"/>
    </source>
</evidence>
<protein>
    <submittedName>
        <fullName evidence="1">Uncharacterized protein</fullName>
    </submittedName>
</protein>
<proteinExistence type="predicted"/>